<dbReference type="InterPro" id="IPR026444">
    <property type="entry name" value="Secre_tail"/>
</dbReference>
<dbReference type="Proteomes" id="UP001211005">
    <property type="component" value="Chromosome"/>
</dbReference>
<feature type="chain" id="PRO_5046015626" evidence="1">
    <location>
        <begin position="25"/>
        <end position="631"/>
    </location>
</feature>
<accession>A0ABY7LPI6</accession>
<dbReference type="RefSeq" id="WP_269560389.1">
    <property type="nucleotide sequence ID" value="NZ_CP114767.1"/>
</dbReference>
<gene>
    <name evidence="2" type="ORF">O3303_01970</name>
</gene>
<proteinExistence type="predicted"/>
<dbReference type="EMBL" id="CP114767">
    <property type="protein sequence ID" value="WBA42333.1"/>
    <property type="molecule type" value="Genomic_DNA"/>
</dbReference>
<dbReference type="NCBIfam" id="TIGR04183">
    <property type="entry name" value="Por_Secre_tail"/>
    <property type="match status" value="1"/>
</dbReference>
<feature type="signal peptide" evidence="1">
    <location>
        <begin position="1"/>
        <end position="24"/>
    </location>
</feature>
<sequence>MMYSKILRVSALSILGLLPLATMAQDLRSLSTDPGRTAPADRPATAQRGQALTLPFFDDFTTPLDGTPKAANWLPGGGVLVNNRFPLAPPTRGVATFDGQRANGRPYGSGYSDIDTLASQPIDLSGRTATDRLYLGFYWQAGNIFRRPSANSSTAAVSLQLEFKDQNGLWVPVWTRRSDGTREAFRRKFVAIDQARFLHGDFQFRFRAKGSLANNDDSWSIDYVKLAPVRVRADSLYQDVATSRPLSSLLARGTAMPVGQFNAAPNPTALLNPATFTTINNLSDSGFPVPGRWVGQLDVLPAGPAALFRTTDFFSLSSPQFQARIEGDLRSSPLPVSAAAKTVRHRLTLITNEANTDPRTLPNDTISRVTELSDYFAYDDGTAEASVSVPQPGLAQNYYALRFELNKPDQVRSIRISPSYPSAAGRTITVNVWDADPANNGAPTRQPKATQSVQIPASLPPGQTFLEVAFAAPVPVSGRFYAGYGHGVITTPLSINIDLNNVPEAGAFWQFTSNFWEPKSTASLDTPPQYEGWALMLRPLMTNTVLSSAPASVAAAYSLYPNPASQGQVRVQGRYARAQVLDALGRVAWQQPASQHGQPLLELGALPAGLYLVQLTLADGLTVSKRLILNK</sequence>
<reference evidence="2 3" key="1">
    <citation type="submission" date="2022-12" db="EMBL/GenBank/DDBJ databases">
        <title>Hymenobacter canadensis sp. nov. isolated from lake water of the Cambridge Bay, Canada.</title>
        <authorList>
            <person name="Kim W.H."/>
            <person name="Lee Y.M."/>
        </authorList>
    </citation>
    <scope>NUCLEOTIDE SEQUENCE [LARGE SCALE GENOMIC DNA]</scope>
    <source>
        <strain evidence="2 3">PAMC 29467</strain>
    </source>
</reference>
<dbReference type="Gene3D" id="2.60.120.260">
    <property type="entry name" value="Galactose-binding domain-like"/>
    <property type="match status" value="1"/>
</dbReference>
<keyword evidence="1" id="KW-0732">Signal</keyword>
<name>A0ABY7LPI6_9BACT</name>
<evidence type="ECO:0000313" key="2">
    <source>
        <dbReference type="EMBL" id="WBA42333.1"/>
    </source>
</evidence>
<keyword evidence="3" id="KW-1185">Reference proteome</keyword>
<organism evidence="2 3">
    <name type="scientific">Hymenobacter canadensis</name>
    <dbReference type="NCBI Taxonomy" id="2999067"/>
    <lineage>
        <taxon>Bacteria</taxon>
        <taxon>Pseudomonadati</taxon>
        <taxon>Bacteroidota</taxon>
        <taxon>Cytophagia</taxon>
        <taxon>Cytophagales</taxon>
        <taxon>Hymenobacteraceae</taxon>
        <taxon>Hymenobacter</taxon>
    </lineage>
</organism>
<protein>
    <submittedName>
        <fullName evidence="2">T9SS type A sorting domain-containing protein</fullName>
    </submittedName>
</protein>
<evidence type="ECO:0000256" key="1">
    <source>
        <dbReference type="SAM" id="SignalP"/>
    </source>
</evidence>
<evidence type="ECO:0000313" key="3">
    <source>
        <dbReference type="Proteomes" id="UP001211005"/>
    </source>
</evidence>